<proteinExistence type="predicted"/>
<keyword evidence="3" id="KW-1185">Reference proteome</keyword>
<gene>
    <name evidence="2" type="ORF">P5673_011376</name>
</gene>
<accession>A0AAD9QP23</accession>
<reference evidence="2" key="2">
    <citation type="journal article" date="2023" name="Science">
        <title>Genomic signatures of disease resistance in endangered staghorn corals.</title>
        <authorList>
            <person name="Vollmer S.V."/>
            <person name="Selwyn J.D."/>
            <person name="Despard B.A."/>
            <person name="Roesel C.L."/>
        </authorList>
    </citation>
    <scope>NUCLEOTIDE SEQUENCE</scope>
    <source>
        <strain evidence="2">K2</strain>
    </source>
</reference>
<feature type="region of interest" description="Disordered" evidence="1">
    <location>
        <begin position="45"/>
        <end position="80"/>
    </location>
</feature>
<dbReference type="EMBL" id="JARQWQ010000021">
    <property type="protein sequence ID" value="KAK2564699.1"/>
    <property type="molecule type" value="Genomic_DNA"/>
</dbReference>
<comment type="caution">
    <text evidence="2">The sequence shown here is derived from an EMBL/GenBank/DDBJ whole genome shotgun (WGS) entry which is preliminary data.</text>
</comment>
<evidence type="ECO:0000313" key="2">
    <source>
        <dbReference type="EMBL" id="KAK2564699.1"/>
    </source>
</evidence>
<organism evidence="2 3">
    <name type="scientific">Acropora cervicornis</name>
    <name type="common">Staghorn coral</name>
    <dbReference type="NCBI Taxonomy" id="6130"/>
    <lineage>
        <taxon>Eukaryota</taxon>
        <taxon>Metazoa</taxon>
        <taxon>Cnidaria</taxon>
        <taxon>Anthozoa</taxon>
        <taxon>Hexacorallia</taxon>
        <taxon>Scleractinia</taxon>
        <taxon>Astrocoeniina</taxon>
        <taxon>Acroporidae</taxon>
        <taxon>Acropora</taxon>
    </lineage>
</organism>
<reference evidence="2" key="1">
    <citation type="journal article" date="2023" name="G3 (Bethesda)">
        <title>Whole genome assembly and annotation of the endangered Caribbean coral Acropora cervicornis.</title>
        <authorList>
            <person name="Selwyn J.D."/>
            <person name="Vollmer S.V."/>
        </authorList>
    </citation>
    <scope>NUCLEOTIDE SEQUENCE</scope>
    <source>
        <strain evidence="2">K2</strain>
    </source>
</reference>
<dbReference type="AlphaFoldDB" id="A0AAD9QP23"/>
<evidence type="ECO:0000256" key="1">
    <source>
        <dbReference type="SAM" id="MobiDB-lite"/>
    </source>
</evidence>
<protein>
    <submittedName>
        <fullName evidence="2">Uncharacterized protein</fullName>
    </submittedName>
</protein>
<sequence>MTATATATATGTQSNSDLKGVDVVTLSSADLIHYRNLLAMKLQHPEDTSPCSRVSPGAAPLTTSKTVAEEFNKESSQGLE</sequence>
<name>A0AAD9QP23_ACRCE</name>
<dbReference type="Proteomes" id="UP001249851">
    <property type="component" value="Unassembled WGS sequence"/>
</dbReference>
<evidence type="ECO:0000313" key="3">
    <source>
        <dbReference type="Proteomes" id="UP001249851"/>
    </source>
</evidence>